<dbReference type="EnsemblMetazoa" id="OVOC12158.1">
    <property type="protein sequence ID" value="OVOC12158.1"/>
    <property type="gene ID" value="WBGene00248967"/>
</dbReference>
<protein>
    <submittedName>
        <fullName evidence="1">Uncharacterized protein</fullName>
    </submittedName>
</protein>
<name>A0A8R1TM58_ONCVO</name>
<proteinExistence type="predicted"/>
<dbReference type="AlphaFoldDB" id="A0A8R1TM58"/>
<evidence type="ECO:0000313" key="1">
    <source>
        <dbReference type="EnsemblMetazoa" id="OVOC12158.1"/>
    </source>
</evidence>
<reference evidence="1" key="2">
    <citation type="submission" date="2022-06" db="UniProtKB">
        <authorList>
            <consortium name="EnsemblMetazoa"/>
        </authorList>
    </citation>
    <scope>IDENTIFICATION</scope>
</reference>
<sequence>MGVGGGDDCCWFCCCCCIFVHDCWTIVEQKWNTGKIKCSLPYLIYQE</sequence>
<organism evidence="1 2">
    <name type="scientific">Onchocerca volvulus</name>
    <dbReference type="NCBI Taxonomy" id="6282"/>
    <lineage>
        <taxon>Eukaryota</taxon>
        <taxon>Metazoa</taxon>
        <taxon>Ecdysozoa</taxon>
        <taxon>Nematoda</taxon>
        <taxon>Chromadorea</taxon>
        <taxon>Rhabditida</taxon>
        <taxon>Spirurina</taxon>
        <taxon>Spiruromorpha</taxon>
        <taxon>Filarioidea</taxon>
        <taxon>Onchocercidae</taxon>
        <taxon>Onchocerca</taxon>
    </lineage>
</organism>
<dbReference type="Proteomes" id="UP000024404">
    <property type="component" value="Unassembled WGS sequence"/>
</dbReference>
<accession>A0A8R1TM58</accession>
<evidence type="ECO:0000313" key="2">
    <source>
        <dbReference type="Proteomes" id="UP000024404"/>
    </source>
</evidence>
<dbReference type="EMBL" id="CMVM020000396">
    <property type="status" value="NOT_ANNOTATED_CDS"/>
    <property type="molecule type" value="Genomic_DNA"/>
</dbReference>
<reference evidence="2" key="1">
    <citation type="submission" date="2013-10" db="EMBL/GenBank/DDBJ databases">
        <title>Genome sequencing of Onchocerca volvulus.</title>
        <authorList>
            <person name="Cotton J."/>
            <person name="Tsai J."/>
            <person name="Stanley E."/>
            <person name="Tracey A."/>
            <person name="Holroyd N."/>
            <person name="Lustigman S."/>
            <person name="Berriman M."/>
        </authorList>
    </citation>
    <scope>NUCLEOTIDE SEQUENCE</scope>
</reference>
<keyword evidence="2" id="KW-1185">Reference proteome</keyword>